<feature type="domain" description="FMN hydroxy acid dehydrogenase" evidence="8">
    <location>
        <begin position="17"/>
        <end position="400"/>
    </location>
</feature>
<feature type="binding site" evidence="7">
    <location>
        <position position="272"/>
    </location>
    <ligand>
        <name>FMN</name>
        <dbReference type="ChEBI" id="CHEBI:58210"/>
    </ligand>
</feature>
<protein>
    <submittedName>
        <fullName evidence="9">(S)-mandelate dehydrogenase</fullName>
    </submittedName>
</protein>
<feature type="binding site" evidence="7">
    <location>
        <begin position="349"/>
        <end position="350"/>
    </location>
    <ligand>
        <name>FMN</name>
        <dbReference type="ChEBI" id="CHEBI:58210"/>
    </ligand>
</feature>
<feature type="binding site" evidence="7">
    <location>
        <position position="294"/>
    </location>
    <ligand>
        <name>FMN</name>
        <dbReference type="ChEBI" id="CHEBI:58210"/>
    </ligand>
</feature>
<evidence type="ECO:0000259" key="8">
    <source>
        <dbReference type="PROSITE" id="PS51349"/>
    </source>
</evidence>
<reference evidence="10" key="1">
    <citation type="journal article" date="2020" name="MBio">
        <title>Horizontal gene transfer to a defensive symbiont with a reduced genome amongst a multipartite beetle microbiome.</title>
        <authorList>
            <person name="Waterworth S.C."/>
            <person name="Florez L.V."/>
            <person name="Rees E.R."/>
            <person name="Hertweck C."/>
            <person name="Kaltenpoth M."/>
            <person name="Kwan J.C."/>
        </authorList>
    </citation>
    <scope>NUCLEOTIDE SEQUENCE [LARGE SCALE GENOMIC DNA]</scope>
</reference>
<dbReference type="InterPro" id="IPR012133">
    <property type="entry name" value="Alpha-hydoxy_acid_DH_FMN"/>
</dbReference>
<evidence type="ECO:0000256" key="3">
    <source>
        <dbReference type="ARBA" id="ARBA00022643"/>
    </source>
</evidence>
<keyword evidence="4" id="KW-0560">Oxidoreductase</keyword>
<dbReference type="Proteomes" id="UP000461670">
    <property type="component" value="Unassembled WGS sequence"/>
</dbReference>
<feature type="binding site" evidence="7">
    <location>
        <position position="296"/>
    </location>
    <ligand>
        <name>glyoxylate</name>
        <dbReference type="ChEBI" id="CHEBI:36655"/>
    </ligand>
</feature>
<evidence type="ECO:0000256" key="6">
    <source>
        <dbReference type="PIRSR" id="PIRSR000138-1"/>
    </source>
</evidence>
<feature type="binding site" evidence="7">
    <location>
        <position position="173"/>
    </location>
    <ligand>
        <name>FMN</name>
        <dbReference type="ChEBI" id="CHEBI:58210"/>
    </ligand>
</feature>
<dbReference type="EMBL" id="WNDQ01000013">
    <property type="protein sequence ID" value="KAF1022272.1"/>
    <property type="molecule type" value="Genomic_DNA"/>
</dbReference>
<dbReference type="CDD" id="cd02809">
    <property type="entry name" value="alpha_hydroxyacid_oxid_FMN"/>
    <property type="match status" value="1"/>
</dbReference>
<sequence length="412" mass="44753">MRHPIQMQAHLRAPAARRWQDILSLDDLAPVARKHLPAPIFGYIASGADSTQALANNLRAFEQFELLTRVLVDVGQVHCETTLFGQTWRTPVGIAPIGLSALSAYRGDLVLAQAASAQGVPMIMSGSSLIPMEEVARQSPHTWFQAYLPGSPEQVQALIARVKNAGFQTLVITVDTQAQPKLEFAKRCGFNAPLRPSLALALEGLQHPRWLLGTFLRTICKHGLPHFENNHAHRGAAILSKNVAWDFSERGRNDWARLKAIHAMWPGRLILKGILHPADARLAREHGVDGIIVSNHGGRQLDSAPAPLRMLPAVVEQAGDMPVMLDGGVRRGTDVIKALALGARLVFVGRPCIYAVALGGAAGVEFALNLLRDEIIRAMAMMGVNRTTEITASSLLPCDTRWLAAPGQKTPH</sequence>
<dbReference type="AlphaFoldDB" id="A0A7V8JQV3"/>
<proteinExistence type="inferred from homology"/>
<evidence type="ECO:0000256" key="7">
    <source>
        <dbReference type="PIRSR" id="PIRSR000138-2"/>
    </source>
</evidence>
<dbReference type="InterPro" id="IPR008259">
    <property type="entry name" value="FMN_hydac_DH_AS"/>
</dbReference>
<evidence type="ECO:0000256" key="4">
    <source>
        <dbReference type="ARBA" id="ARBA00023002"/>
    </source>
</evidence>
<name>A0A7V8JQV3_9BURK</name>
<dbReference type="GO" id="GO:0010181">
    <property type="term" value="F:FMN binding"/>
    <property type="evidence" value="ECO:0007669"/>
    <property type="project" value="InterPro"/>
</dbReference>
<feature type="binding site" evidence="7">
    <location>
        <position position="145"/>
    </location>
    <ligand>
        <name>FMN</name>
        <dbReference type="ChEBI" id="CHEBI:58210"/>
    </ligand>
</feature>
<feature type="binding site" evidence="7">
    <location>
        <position position="125"/>
    </location>
    <ligand>
        <name>FMN</name>
        <dbReference type="ChEBI" id="CHEBI:58210"/>
    </ligand>
</feature>
<dbReference type="InterPro" id="IPR000262">
    <property type="entry name" value="FMN-dep_DH"/>
</dbReference>
<dbReference type="Gene3D" id="3.20.20.70">
    <property type="entry name" value="Aldolase class I"/>
    <property type="match status" value="1"/>
</dbReference>
<comment type="similarity">
    <text evidence="5">Belongs to the FMN-dependent alpha-hydroxy acid dehydrogenase family.</text>
</comment>
<dbReference type="PROSITE" id="PS00557">
    <property type="entry name" value="FMN_HYDROXY_ACID_DH_1"/>
    <property type="match status" value="1"/>
</dbReference>
<organism evidence="9 10">
    <name type="scientific">Paracidovorax wautersii</name>
    <dbReference type="NCBI Taxonomy" id="1177982"/>
    <lineage>
        <taxon>Bacteria</taxon>
        <taxon>Pseudomonadati</taxon>
        <taxon>Pseudomonadota</taxon>
        <taxon>Betaproteobacteria</taxon>
        <taxon>Burkholderiales</taxon>
        <taxon>Comamonadaceae</taxon>
        <taxon>Paracidovorax</taxon>
    </lineage>
</organism>
<dbReference type="Pfam" id="PF01070">
    <property type="entry name" value="FMN_dh"/>
    <property type="match status" value="1"/>
</dbReference>
<accession>A0A7V8JQV3</accession>
<evidence type="ECO:0000313" key="10">
    <source>
        <dbReference type="Proteomes" id="UP000461670"/>
    </source>
</evidence>
<feature type="binding site" evidence="7">
    <location>
        <position position="299"/>
    </location>
    <ligand>
        <name>glyoxylate</name>
        <dbReference type="ChEBI" id="CHEBI:36655"/>
    </ligand>
</feature>
<evidence type="ECO:0000256" key="2">
    <source>
        <dbReference type="ARBA" id="ARBA00022630"/>
    </source>
</evidence>
<dbReference type="PANTHER" id="PTHR10578:SF107">
    <property type="entry name" value="2-HYDROXYACID OXIDASE 1"/>
    <property type="match status" value="1"/>
</dbReference>
<keyword evidence="2 7" id="KW-0285">Flavoprotein</keyword>
<feature type="binding site" evidence="7">
    <location>
        <position position="43"/>
    </location>
    <ligand>
        <name>glyoxylate</name>
        <dbReference type="ChEBI" id="CHEBI:36655"/>
    </ligand>
</feature>
<gene>
    <name evidence="9" type="primary">mdlB_1</name>
    <name evidence="9" type="ORF">GAK30_01243</name>
</gene>
<evidence type="ECO:0000313" key="9">
    <source>
        <dbReference type="EMBL" id="KAF1022272.1"/>
    </source>
</evidence>
<evidence type="ECO:0000256" key="1">
    <source>
        <dbReference type="ARBA" id="ARBA00001917"/>
    </source>
</evidence>
<keyword evidence="3 7" id="KW-0288">FMN</keyword>
<dbReference type="PROSITE" id="PS51349">
    <property type="entry name" value="FMN_HYDROXY_ACID_DH_2"/>
    <property type="match status" value="1"/>
</dbReference>
<comment type="caution">
    <text evidence="9">The sequence shown here is derived from an EMBL/GenBank/DDBJ whole genome shotgun (WGS) entry which is preliminary data.</text>
</comment>
<feature type="binding site" evidence="7">
    <location>
        <begin position="326"/>
        <end position="330"/>
    </location>
    <ligand>
        <name>FMN</name>
        <dbReference type="ChEBI" id="CHEBI:58210"/>
    </ligand>
</feature>
<dbReference type="PANTHER" id="PTHR10578">
    <property type="entry name" value="S -2-HYDROXY-ACID OXIDASE-RELATED"/>
    <property type="match status" value="1"/>
</dbReference>
<feature type="binding site" evidence="7">
    <location>
        <begin position="96"/>
        <end position="98"/>
    </location>
    <ligand>
        <name>FMN</name>
        <dbReference type="ChEBI" id="CHEBI:58210"/>
    </ligand>
</feature>
<comment type="cofactor">
    <cofactor evidence="1">
        <name>FMN</name>
        <dbReference type="ChEBI" id="CHEBI:58210"/>
    </cofactor>
</comment>
<dbReference type="GO" id="GO:0016491">
    <property type="term" value="F:oxidoreductase activity"/>
    <property type="evidence" value="ECO:0007669"/>
    <property type="project" value="UniProtKB-KW"/>
</dbReference>
<dbReference type="SUPFAM" id="SSF51395">
    <property type="entry name" value="FMN-linked oxidoreductases"/>
    <property type="match status" value="1"/>
</dbReference>
<evidence type="ECO:0000256" key="5">
    <source>
        <dbReference type="ARBA" id="ARBA00024042"/>
    </source>
</evidence>
<dbReference type="InterPro" id="IPR013785">
    <property type="entry name" value="Aldolase_TIM"/>
</dbReference>
<dbReference type="InterPro" id="IPR037396">
    <property type="entry name" value="FMN_HAD"/>
</dbReference>
<feature type="active site" description="Proton acceptor" evidence="6">
    <location>
        <position position="296"/>
    </location>
</feature>
<dbReference type="PIRSF" id="PIRSF000138">
    <property type="entry name" value="Al-hdrx_acd_dh"/>
    <property type="match status" value="1"/>
</dbReference>
<feature type="binding site" evidence="7">
    <location>
        <position position="147"/>
    </location>
    <ligand>
        <name>glyoxylate</name>
        <dbReference type="ChEBI" id="CHEBI:36655"/>
    </ligand>
</feature>